<evidence type="ECO:0000313" key="7">
    <source>
        <dbReference type="EMBL" id="SVB26109.1"/>
    </source>
</evidence>
<dbReference type="Gene3D" id="3.30.460.10">
    <property type="entry name" value="Beta Polymerase, domain 2"/>
    <property type="match status" value="1"/>
</dbReference>
<dbReference type="AlphaFoldDB" id="A0A382CJS9"/>
<dbReference type="GO" id="GO:0008773">
    <property type="term" value="F:[protein-PII] uridylyltransferase activity"/>
    <property type="evidence" value="ECO:0007669"/>
    <property type="project" value="InterPro"/>
</dbReference>
<dbReference type="InterPro" id="IPR043519">
    <property type="entry name" value="NT_sf"/>
</dbReference>
<dbReference type="SUPFAM" id="SSF81301">
    <property type="entry name" value="Nucleotidyltransferase"/>
    <property type="match status" value="1"/>
</dbReference>
<evidence type="ECO:0000256" key="2">
    <source>
        <dbReference type="ARBA" id="ARBA00022695"/>
    </source>
</evidence>
<dbReference type="EMBL" id="UINC01034761">
    <property type="protein sequence ID" value="SVB26109.1"/>
    <property type="molecule type" value="Genomic_DNA"/>
</dbReference>
<name>A0A382CJS9_9ZZZZ</name>
<accession>A0A382CJS9</accession>
<gene>
    <name evidence="7" type="ORF">METZ01_LOCUS178963</name>
</gene>
<reference evidence="7" key="1">
    <citation type="submission" date="2018-05" db="EMBL/GenBank/DDBJ databases">
        <authorList>
            <person name="Lanie J.A."/>
            <person name="Ng W.-L."/>
            <person name="Kazmierczak K.M."/>
            <person name="Andrzejewski T.M."/>
            <person name="Davidsen T.M."/>
            <person name="Wayne K.J."/>
            <person name="Tettelin H."/>
            <person name="Glass J.I."/>
            <person name="Rusch D."/>
            <person name="Podicherti R."/>
            <person name="Tsui H.-C.T."/>
            <person name="Winkler M.E."/>
        </authorList>
    </citation>
    <scope>NUCLEOTIDE SEQUENCE</scope>
</reference>
<evidence type="ECO:0000256" key="3">
    <source>
        <dbReference type="ARBA" id="ARBA00022801"/>
    </source>
</evidence>
<sequence>MSDFHQSNRIVNEKYRRELFDHVTKQVRPENFSNFKTTDPQRFYLNFKNCVVPLINTEIQRLEKSLTHTSDSHLLLLKISTLVDAIIQAALDASIWLHNHTLQKKLHPKNIPIAIIARGGYGREEIYFQSNIDVQIILGQGQTEEIRQIVKHLEYLFVHQNIFQTSTSTCYANTDSLGRELGEGKITDLCALLEGRLITGNPDTYLEAINIVKKVSALQKENLLNYCHEHKNYYEVSNTVFQQEPNVKEELNRLYWALALARLKYDLKNTNQFELLDELLKNDLISAPAFKNIQSSFGFLSKVRLFLHCNQKGSHRDMMSYEVREKIAQSMGYGVKEFFHKYFYEAAYPLKKYSRNIFWESMTPDTRKVKSLSKNFSVNSQHQIILEKDPTALFSQDPIRIFKIFAWVSEKNYYLSYSIVRSIEHHVDQMCPIFIGKDDRKEVQLCFKRVINGKYFSKSLRLLHEFGLLENFYIPEFKNICGLLQDIYVHHFPTDIHVLSALDILNGLETDE</sequence>
<dbReference type="GO" id="GO:0016787">
    <property type="term" value="F:hydrolase activity"/>
    <property type="evidence" value="ECO:0007669"/>
    <property type="project" value="UniProtKB-KW"/>
</dbReference>
<evidence type="ECO:0000256" key="4">
    <source>
        <dbReference type="ARBA" id="ARBA00022842"/>
    </source>
</evidence>
<dbReference type="InterPro" id="IPR013546">
    <property type="entry name" value="PII_UdlTrfase/GS_AdlTrfase"/>
</dbReference>
<feature type="non-terminal residue" evidence="7">
    <location>
        <position position="512"/>
    </location>
</feature>
<feature type="domain" description="PII-uridylyltransferase/Glutamine-synthetase adenylyltransferase" evidence="6">
    <location>
        <begin position="234"/>
        <end position="343"/>
    </location>
</feature>
<keyword evidence="5" id="KW-0511">Multifunctional enzyme</keyword>
<dbReference type="Pfam" id="PF08335">
    <property type="entry name" value="GlnD_UR_UTase"/>
    <property type="match status" value="1"/>
</dbReference>
<dbReference type="InterPro" id="IPR010043">
    <property type="entry name" value="UTase/UR"/>
</dbReference>
<dbReference type="PANTHER" id="PTHR47320">
    <property type="entry name" value="BIFUNCTIONAL URIDYLYLTRANSFERASE/URIDYLYL-REMOVING ENZYME"/>
    <property type="match status" value="1"/>
</dbReference>
<proteinExistence type="predicted"/>
<keyword evidence="1" id="KW-0808">Transferase</keyword>
<dbReference type="PANTHER" id="PTHR47320:SF1">
    <property type="entry name" value="BIFUNCTIONAL URIDYLYLTRANSFERASE_URIDYLYL-REMOVING ENZYME"/>
    <property type="match status" value="1"/>
</dbReference>
<organism evidence="7">
    <name type="scientific">marine metagenome</name>
    <dbReference type="NCBI Taxonomy" id="408172"/>
    <lineage>
        <taxon>unclassified sequences</taxon>
        <taxon>metagenomes</taxon>
        <taxon>ecological metagenomes</taxon>
    </lineage>
</organism>
<evidence type="ECO:0000259" key="6">
    <source>
        <dbReference type="Pfam" id="PF08335"/>
    </source>
</evidence>
<evidence type="ECO:0000256" key="1">
    <source>
        <dbReference type="ARBA" id="ARBA00022679"/>
    </source>
</evidence>
<protein>
    <recommendedName>
        <fullName evidence="6">PII-uridylyltransferase/Glutamine-synthetase adenylyltransferase domain-containing protein</fullName>
    </recommendedName>
</protein>
<keyword evidence="3" id="KW-0378">Hydrolase</keyword>
<keyword evidence="4" id="KW-0460">Magnesium</keyword>
<evidence type="ECO:0000256" key="5">
    <source>
        <dbReference type="ARBA" id="ARBA00023268"/>
    </source>
</evidence>
<keyword evidence="2" id="KW-0548">Nucleotidyltransferase</keyword>